<organism evidence="1 2">
    <name type="scientific">Meloidogyne enterolobii</name>
    <name type="common">Root-knot nematode worm</name>
    <name type="synonym">Meloidogyne mayaguensis</name>
    <dbReference type="NCBI Taxonomy" id="390850"/>
    <lineage>
        <taxon>Eukaryota</taxon>
        <taxon>Metazoa</taxon>
        <taxon>Ecdysozoa</taxon>
        <taxon>Nematoda</taxon>
        <taxon>Chromadorea</taxon>
        <taxon>Rhabditida</taxon>
        <taxon>Tylenchina</taxon>
        <taxon>Tylenchomorpha</taxon>
        <taxon>Tylenchoidea</taxon>
        <taxon>Meloidogynidae</taxon>
        <taxon>Meloidogyninae</taxon>
        <taxon>Meloidogyne</taxon>
    </lineage>
</organism>
<comment type="caution">
    <text evidence="1">The sequence shown here is derived from an EMBL/GenBank/DDBJ whole genome shotgun (WGS) entry which is preliminary data.</text>
</comment>
<reference evidence="1" key="1">
    <citation type="submission" date="2023-11" db="EMBL/GenBank/DDBJ databases">
        <authorList>
            <person name="Poullet M."/>
        </authorList>
    </citation>
    <scope>NUCLEOTIDE SEQUENCE</scope>
    <source>
        <strain evidence="1">E1834</strain>
    </source>
</reference>
<evidence type="ECO:0000313" key="1">
    <source>
        <dbReference type="EMBL" id="CAK5088705.1"/>
    </source>
</evidence>
<dbReference type="Proteomes" id="UP001497535">
    <property type="component" value="Unassembled WGS sequence"/>
</dbReference>
<sequence>MWISRNLKYIDDLGYLKGDQGILWIKNDIRRVVSYHTGFGAEGSAGNILIDVQRVSDNLLMGLAVENFLMKIFKNYKSSKTKLNKNLILK</sequence>
<gene>
    <name evidence="1" type="ORF">MENTE1834_LOCUS36375</name>
</gene>
<accession>A0ACB1AF78</accession>
<name>A0ACB1AF78_MELEN</name>
<protein>
    <submittedName>
        <fullName evidence="1">Uncharacterized protein</fullName>
    </submittedName>
</protein>
<proteinExistence type="predicted"/>
<evidence type="ECO:0000313" key="2">
    <source>
        <dbReference type="Proteomes" id="UP001497535"/>
    </source>
</evidence>
<keyword evidence="2" id="KW-1185">Reference proteome</keyword>
<dbReference type="EMBL" id="CAVMJV010000073">
    <property type="protein sequence ID" value="CAK5088705.1"/>
    <property type="molecule type" value="Genomic_DNA"/>
</dbReference>